<organism evidence="6 7">
    <name type="scientific">Anaerobaca lacustris</name>
    <dbReference type="NCBI Taxonomy" id="3044600"/>
    <lineage>
        <taxon>Bacteria</taxon>
        <taxon>Pseudomonadati</taxon>
        <taxon>Planctomycetota</taxon>
        <taxon>Phycisphaerae</taxon>
        <taxon>Sedimentisphaerales</taxon>
        <taxon>Anaerobacaceae</taxon>
        <taxon>Anaerobaca</taxon>
    </lineage>
</organism>
<dbReference type="PANTHER" id="PTHR43301">
    <property type="entry name" value="ARABINAN ENDO-1,5-ALPHA-L-ARABINOSIDASE"/>
    <property type="match status" value="1"/>
</dbReference>
<comment type="pathway">
    <text evidence="1">Glycan metabolism; L-arabinan degradation.</text>
</comment>
<evidence type="ECO:0000256" key="3">
    <source>
        <dbReference type="ARBA" id="ARBA00022801"/>
    </source>
</evidence>
<comment type="similarity">
    <text evidence="2 5">Belongs to the glycosyl hydrolase 43 family.</text>
</comment>
<name>A0AAW6U1D0_9BACT</name>
<dbReference type="Proteomes" id="UP001431776">
    <property type="component" value="Unassembled WGS sequence"/>
</dbReference>
<dbReference type="GO" id="GO:0005975">
    <property type="term" value="P:carbohydrate metabolic process"/>
    <property type="evidence" value="ECO:0007669"/>
    <property type="project" value="InterPro"/>
</dbReference>
<gene>
    <name evidence="6" type="ORF">QJ522_21755</name>
</gene>
<keyword evidence="3 5" id="KW-0378">Hydrolase</keyword>
<evidence type="ECO:0000313" key="6">
    <source>
        <dbReference type="EMBL" id="MDI6451702.1"/>
    </source>
</evidence>
<dbReference type="SUPFAM" id="SSF75005">
    <property type="entry name" value="Arabinanase/levansucrase/invertase"/>
    <property type="match status" value="1"/>
</dbReference>
<dbReference type="InterPro" id="IPR023296">
    <property type="entry name" value="Glyco_hydro_beta-prop_sf"/>
</dbReference>
<proteinExistence type="inferred from homology"/>
<evidence type="ECO:0000256" key="2">
    <source>
        <dbReference type="ARBA" id="ARBA00009865"/>
    </source>
</evidence>
<dbReference type="InterPro" id="IPR050727">
    <property type="entry name" value="GH43_arabinanases"/>
</dbReference>
<evidence type="ECO:0000256" key="1">
    <source>
        <dbReference type="ARBA" id="ARBA00004834"/>
    </source>
</evidence>
<evidence type="ECO:0000256" key="5">
    <source>
        <dbReference type="RuleBase" id="RU361187"/>
    </source>
</evidence>
<protein>
    <submittedName>
        <fullName evidence="6">Glycoside hydrolase family 43 protein</fullName>
    </submittedName>
</protein>
<keyword evidence="7" id="KW-1185">Reference proteome</keyword>
<evidence type="ECO:0000256" key="4">
    <source>
        <dbReference type="ARBA" id="ARBA00023295"/>
    </source>
</evidence>
<dbReference type="RefSeq" id="WP_349247109.1">
    <property type="nucleotide sequence ID" value="NZ_JASCXX010000048.1"/>
</dbReference>
<accession>A0AAW6U1D0</accession>
<evidence type="ECO:0000313" key="7">
    <source>
        <dbReference type="Proteomes" id="UP001431776"/>
    </source>
</evidence>
<sequence length="313" mass="35419">MMMRRMILAAVVTVVLAQAAAGQPYLFSYFKGNGEDGLHLAYSNDGLAWTALNDDRSFLTPQVGTKLMRDPCICQGPDGTFHMVWTSGWWDKGIGLAHSKDLIHWSEQKWIEVMAHEGDAVNCWAPEIYYDAPTGTYLIFWSTTIPGRFPETERVDGDRGDGRVLNHRIYYVTTRDFVTFSETKLFYDDGFNAIDATIVKDGDRYIMFIKDETKVPVAKKDIRIATAARAEGPYGPASPPFSPDWVEGPTALKIGDYWHVYYDAYTRHRMEGVRSKDLVHWEPITEMLSFPKGLRHGTAFAVSNEILAALKEK</sequence>
<dbReference type="AlphaFoldDB" id="A0AAW6U1D0"/>
<keyword evidence="4 5" id="KW-0326">Glycosidase</keyword>
<dbReference type="Gene3D" id="2.115.10.20">
    <property type="entry name" value="Glycosyl hydrolase domain, family 43"/>
    <property type="match status" value="1"/>
</dbReference>
<dbReference type="GO" id="GO:0004553">
    <property type="term" value="F:hydrolase activity, hydrolyzing O-glycosyl compounds"/>
    <property type="evidence" value="ECO:0007669"/>
    <property type="project" value="InterPro"/>
</dbReference>
<dbReference type="Pfam" id="PF04616">
    <property type="entry name" value="Glyco_hydro_43"/>
    <property type="match status" value="1"/>
</dbReference>
<dbReference type="EMBL" id="JASCXX010000048">
    <property type="protein sequence ID" value="MDI6451702.1"/>
    <property type="molecule type" value="Genomic_DNA"/>
</dbReference>
<dbReference type="CDD" id="cd08983">
    <property type="entry name" value="GH43_Bt3655-like"/>
    <property type="match status" value="1"/>
</dbReference>
<comment type="caution">
    <text evidence="6">The sequence shown here is derived from an EMBL/GenBank/DDBJ whole genome shotgun (WGS) entry which is preliminary data.</text>
</comment>
<dbReference type="InterPro" id="IPR006710">
    <property type="entry name" value="Glyco_hydro_43"/>
</dbReference>
<dbReference type="PANTHER" id="PTHR43301:SF3">
    <property type="entry name" value="ARABINAN ENDO-1,5-ALPHA-L-ARABINOSIDASE A-RELATED"/>
    <property type="match status" value="1"/>
</dbReference>
<reference evidence="6" key="1">
    <citation type="submission" date="2023-05" db="EMBL/GenBank/DDBJ databases">
        <title>Anaerotaeda fermentans gen. nov., sp. nov., a novel anaerobic planctomycete of the new family within the order Sedimentisphaerales isolated from Taman Peninsula, Russia.</title>
        <authorList>
            <person name="Khomyakova M.A."/>
            <person name="Merkel A.Y."/>
            <person name="Slobodkin A.I."/>
        </authorList>
    </citation>
    <scope>NUCLEOTIDE SEQUENCE</scope>
    <source>
        <strain evidence="6">M17dextr</strain>
    </source>
</reference>